<organism evidence="1 2">
    <name type="scientific">Staurois parvus</name>
    <dbReference type="NCBI Taxonomy" id="386267"/>
    <lineage>
        <taxon>Eukaryota</taxon>
        <taxon>Metazoa</taxon>
        <taxon>Chordata</taxon>
        <taxon>Craniata</taxon>
        <taxon>Vertebrata</taxon>
        <taxon>Euteleostomi</taxon>
        <taxon>Amphibia</taxon>
        <taxon>Batrachia</taxon>
        <taxon>Anura</taxon>
        <taxon>Neobatrachia</taxon>
        <taxon>Ranoidea</taxon>
        <taxon>Ranidae</taxon>
        <taxon>Staurois</taxon>
    </lineage>
</organism>
<comment type="caution">
    <text evidence="1">The sequence shown here is derived from an EMBL/GenBank/DDBJ whole genome shotgun (WGS) entry which is preliminary data.</text>
</comment>
<protein>
    <submittedName>
        <fullName evidence="1">Uncharacterized protein</fullName>
    </submittedName>
</protein>
<reference evidence="1" key="1">
    <citation type="submission" date="2023-05" db="EMBL/GenBank/DDBJ databases">
        <authorList>
            <person name="Stuckert A."/>
        </authorList>
    </citation>
    <scope>NUCLEOTIDE SEQUENCE</scope>
</reference>
<dbReference type="EMBL" id="CATNWA010002607">
    <property type="protein sequence ID" value="CAI9543329.1"/>
    <property type="molecule type" value="Genomic_DNA"/>
</dbReference>
<proteinExistence type="predicted"/>
<evidence type="ECO:0000313" key="1">
    <source>
        <dbReference type="EMBL" id="CAI9543329.1"/>
    </source>
</evidence>
<dbReference type="Proteomes" id="UP001162483">
    <property type="component" value="Unassembled WGS sequence"/>
</dbReference>
<name>A0ABN9B6Z9_9NEOB</name>
<accession>A0ABN9B6Z9</accession>
<gene>
    <name evidence="1" type="ORF">SPARVUS_LOCUS2254301</name>
</gene>
<sequence length="45" mass="5211">MSCQSAPGMYSLACQNHCRCHYSFQPSNKKRPHPYCKPLRPGRPF</sequence>
<feature type="non-terminal residue" evidence="1">
    <location>
        <position position="45"/>
    </location>
</feature>
<evidence type="ECO:0000313" key="2">
    <source>
        <dbReference type="Proteomes" id="UP001162483"/>
    </source>
</evidence>
<keyword evidence="2" id="KW-1185">Reference proteome</keyword>